<evidence type="ECO:0000256" key="1">
    <source>
        <dbReference type="ARBA" id="ARBA00010923"/>
    </source>
</evidence>
<dbReference type="GO" id="GO:0009307">
    <property type="term" value="P:DNA restriction-modification system"/>
    <property type="evidence" value="ECO:0007669"/>
    <property type="project" value="UniProtKB-KW"/>
</dbReference>
<dbReference type="AlphaFoldDB" id="A0AAE4FGR4"/>
<comment type="caution">
    <text evidence="6">The sequence shown here is derived from an EMBL/GenBank/DDBJ whole genome shotgun (WGS) entry which is preliminary data.</text>
</comment>
<dbReference type="EC" id="3.1.21.-" evidence="6"/>
<evidence type="ECO:0000256" key="4">
    <source>
        <dbReference type="SAM" id="Coils"/>
    </source>
</evidence>
<dbReference type="SUPFAM" id="SSF116734">
    <property type="entry name" value="DNA methylase specificity domain"/>
    <property type="match status" value="2"/>
</dbReference>
<feature type="domain" description="Type I restriction modification DNA specificity" evidence="5">
    <location>
        <begin position="188"/>
        <end position="345"/>
    </location>
</feature>
<dbReference type="GO" id="GO:0003677">
    <property type="term" value="F:DNA binding"/>
    <property type="evidence" value="ECO:0007669"/>
    <property type="project" value="UniProtKB-KW"/>
</dbReference>
<sequence>MSKVINKIKFNKVISLISGRDLIKEKYNSDHKGIPYIMGASNMINGELCVERWTEEPTVLGIKDDIVISVKGTVGKVLILKEDEVQLSRQVMSIRVSEKVKVKFVYYYLKFYLNKIKQKAKGMIPGITREDILDADFSYMDLEKQEKVVNILDKAKSLIDKRKGQIEALDELVKSRFIEMFGNAIINPKGWEVKLLGEVCDMKSGKNIKACDISEINSGKLYPCYGGNGLRGYVKQYSHEGNIPLIGRQGALCGNVKYAQGKFYATEHAVVTQPKVEMNTYWLYYSLNELDLNRLSTGAAQPGLTVGKLNLVEIPIAPLDMQNEFDKLANQVDKLKFEMEKSLKELEDNFNSLMQKAFNGELFK</sequence>
<gene>
    <name evidence="6" type="ORF">P9J83_00510</name>
</gene>
<keyword evidence="2" id="KW-0680">Restriction system</keyword>
<comment type="similarity">
    <text evidence="1">Belongs to the type-I restriction system S methylase family.</text>
</comment>
<proteinExistence type="inferred from homology"/>
<keyword evidence="3" id="KW-0238">DNA-binding</keyword>
<dbReference type="Proteomes" id="UP001182303">
    <property type="component" value="Unassembled WGS sequence"/>
</dbReference>
<name>A0AAE4FGR4_CLOSG</name>
<keyword evidence="6" id="KW-0255">Endonuclease</keyword>
<dbReference type="InterPro" id="IPR044946">
    <property type="entry name" value="Restrct_endonuc_typeI_TRD_sf"/>
</dbReference>
<evidence type="ECO:0000313" key="6">
    <source>
        <dbReference type="EMBL" id="MDS1001991.1"/>
    </source>
</evidence>
<evidence type="ECO:0000259" key="5">
    <source>
        <dbReference type="Pfam" id="PF01420"/>
    </source>
</evidence>
<feature type="domain" description="Type I restriction modification DNA specificity" evidence="5">
    <location>
        <begin position="62"/>
        <end position="167"/>
    </location>
</feature>
<keyword evidence="4" id="KW-0175">Coiled coil</keyword>
<dbReference type="PANTHER" id="PTHR30408:SF12">
    <property type="entry name" value="TYPE I RESTRICTION ENZYME MJAVIII SPECIFICITY SUBUNIT"/>
    <property type="match status" value="1"/>
</dbReference>
<evidence type="ECO:0000256" key="3">
    <source>
        <dbReference type="ARBA" id="ARBA00023125"/>
    </source>
</evidence>
<dbReference type="GO" id="GO:0016787">
    <property type="term" value="F:hydrolase activity"/>
    <property type="evidence" value="ECO:0007669"/>
    <property type="project" value="UniProtKB-KW"/>
</dbReference>
<keyword evidence="6" id="KW-0540">Nuclease</keyword>
<dbReference type="RefSeq" id="WP_310942567.1">
    <property type="nucleotide sequence ID" value="NZ_JARUIS010000001.1"/>
</dbReference>
<dbReference type="InterPro" id="IPR052021">
    <property type="entry name" value="Type-I_RS_S_subunit"/>
</dbReference>
<dbReference type="EMBL" id="JARUIS010000001">
    <property type="protein sequence ID" value="MDS1001991.1"/>
    <property type="molecule type" value="Genomic_DNA"/>
</dbReference>
<dbReference type="InterPro" id="IPR000055">
    <property type="entry name" value="Restrct_endonuc_typeI_TRD"/>
</dbReference>
<dbReference type="Gene3D" id="3.90.220.20">
    <property type="entry name" value="DNA methylase specificity domains"/>
    <property type="match status" value="2"/>
</dbReference>
<protein>
    <submittedName>
        <fullName evidence="6">Restriction endonuclease subunit S</fullName>
        <ecNumber evidence="6">3.1.21.-</ecNumber>
    </submittedName>
</protein>
<dbReference type="Pfam" id="PF01420">
    <property type="entry name" value="Methylase_S"/>
    <property type="match status" value="2"/>
</dbReference>
<keyword evidence="6" id="KW-0378">Hydrolase</keyword>
<dbReference type="CDD" id="cd17266">
    <property type="entry name" value="RMtype1_S_Sau1132ORF3780P-TRD2-CR2_like"/>
    <property type="match status" value="1"/>
</dbReference>
<feature type="coiled-coil region" evidence="4">
    <location>
        <begin position="325"/>
        <end position="356"/>
    </location>
</feature>
<accession>A0AAE4FGR4</accession>
<dbReference type="GO" id="GO:0004519">
    <property type="term" value="F:endonuclease activity"/>
    <property type="evidence" value="ECO:0007669"/>
    <property type="project" value="UniProtKB-KW"/>
</dbReference>
<evidence type="ECO:0000256" key="2">
    <source>
        <dbReference type="ARBA" id="ARBA00022747"/>
    </source>
</evidence>
<organism evidence="6 7">
    <name type="scientific">Clostridium sporogenes</name>
    <dbReference type="NCBI Taxonomy" id="1509"/>
    <lineage>
        <taxon>Bacteria</taxon>
        <taxon>Bacillati</taxon>
        <taxon>Bacillota</taxon>
        <taxon>Clostridia</taxon>
        <taxon>Eubacteriales</taxon>
        <taxon>Clostridiaceae</taxon>
        <taxon>Clostridium</taxon>
    </lineage>
</organism>
<dbReference type="PANTHER" id="PTHR30408">
    <property type="entry name" value="TYPE-1 RESTRICTION ENZYME ECOKI SPECIFICITY PROTEIN"/>
    <property type="match status" value="1"/>
</dbReference>
<evidence type="ECO:0000313" key="7">
    <source>
        <dbReference type="Proteomes" id="UP001182303"/>
    </source>
</evidence>
<reference evidence="6" key="1">
    <citation type="submission" date="2023-04" db="EMBL/GenBank/DDBJ databases">
        <title>Assessment of the microbiological origin of a defect in Grana Padano cheese.</title>
        <authorList>
            <person name="Zago M."/>
            <person name="Rossetti L."/>
            <person name="Bonvini B."/>
            <person name="Carminati D."/>
            <person name="Giraffa G."/>
        </authorList>
    </citation>
    <scope>NUCLEOTIDE SEQUENCE</scope>
    <source>
        <strain evidence="6">4990</strain>
    </source>
</reference>